<dbReference type="Proteomes" id="UP000683401">
    <property type="component" value="Chromosome"/>
</dbReference>
<protein>
    <submittedName>
        <fullName evidence="1">Uncharacterized protein</fullName>
    </submittedName>
</protein>
<evidence type="ECO:0000313" key="1">
    <source>
        <dbReference type="EMBL" id="QWU81687.1"/>
    </source>
</evidence>
<name>A0ABX8HNI3_9PSED</name>
<sequence length="206" mass="23692">MSFFSRVKSLFKRTPDEQVLGYSVSELKSVFGKVLTEEVGEPSYYPTHTLLASAGIQAYYSSFVMDKADVGALQELIDERFLKIDERVFNELIVTRYKNQVASDELIFSVSYKEFNVATIRLVTNSAELLRLIKEKKFAVPPPWIAFENYDPSWWGGDMQGAQGYYSDNYFFPFFSALSVAERVGYYARYSATDEWIKSLDLMLDI</sequence>
<gene>
    <name evidence="1" type="ORF">KQP88_16680</name>
</gene>
<keyword evidence="2" id="KW-1185">Reference proteome</keyword>
<dbReference type="EMBL" id="CP076668">
    <property type="protein sequence ID" value="QWU81687.1"/>
    <property type="molecule type" value="Genomic_DNA"/>
</dbReference>
<accession>A0ABX8HNI3</accession>
<evidence type="ECO:0000313" key="2">
    <source>
        <dbReference type="Proteomes" id="UP000683401"/>
    </source>
</evidence>
<reference evidence="2" key="1">
    <citation type="submission" date="2021-06" db="EMBL/GenBank/DDBJ databases">
        <title>Identification of Pseudomonas cichorii causing bacterial leaf black spot of flue-cured tobacco, a new disease in China.</title>
        <authorList>
            <person name="Lu C.-H."/>
        </authorList>
    </citation>
    <scope>NUCLEOTIDE SEQUENCE [LARGE SCALE GENOMIC DNA]</scope>
    <source>
        <strain evidence="2">LJ2</strain>
    </source>
</reference>
<proteinExistence type="predicted"/>
<organism evidence="1 2">
    <name type="scientific">Pseudomonas lijiangensis</name>
    <dbReference type="NCBI Taxonomy" id="2995658"/>
    <lineage>
        <taxon>Bacteria</taxon>
        <taxon>Pseudomonadati</taxon>
        <taxon>Pseudomonadota</taxon>
        <taxon>Gammaproteobacteria</taxon>
        <taxon>Pseudomonadales</taxon>
        <taxon>Pseudomonadaceae</taxon>
        <taxon>Pseudomonas</taxon>
    </lineage>
</organism>
<dbReference type="RefSeq" id="WP_216703658.1">
    <property type="nucleotide sequence ID" value="NZ_CP076668.1"/>
</dbReference>